<evidence type="ECO:0000313" key="8">
    <source>
        <dbReference type="Proteomes" id="UP000506160"/>
    </source>
</evidence>
<dbReference type="Pfam" id="PF12800">
    <property type="entry name" value="Fer4_4"/>
    <property type="match status" value="1"/>
</dbReference>
<feature type="domain" description="4Fe-4S ferredoxin-type" evidence="6">
    <location>
        <begin position="4"/>
        <end position="34"/>
    </location>
</feature>
<dbReference type="InterPro" id="IPR017896">
    <property type="entry name" value="4Fe4S_Fe-S-bd"/>
</dbReference>
<dbReference type="Pfam" id="PF00037">
    <property type="entry name" value="Fer4"/>
    <property type="match status" value="1"/>
</dbReference>
<feature type="domain" description="4Fe-4S ferredoxin-type" evidence="6">
    <location>
        <begin position="78"/>
        <end position="107"/>
    </location>
</feature>
<evidence type="ECO:0000259" key="6">
    <source>
        <dbReference type="PROSITE" id="PS51379"/>
    </source>
</evidence>
<organism evidence="7 8">
    <name type="scientific">Candidatus Schmidhempelia bombi str. Bimp</name>
    <dbReference type="NCBI Taxonomy" id="1387197"/>
    <lineage>
        <taxon>Bacteria</taxon>
        <taxon>Pseudomonadati</taxon>
        <taxon>Pseudomonadota</taxon>
        <taxon>Gammaproteobacteria</taxon>
        <taxon>Orbales</taxon>
        <taxon>Orbaceae</taxon>
        <taxon>Candidatus Schmidhempelia</taxon>
    </lineage>
</organism>
<evidence type="ECO:0000256" key="3">
    <source>
        <dbReference type="ARBA" id="ARBA00022737"/>
    </source>
</evidence>
<dbReference type="RefSeq" id="WP_024495164.1">
    <property type="nucleotide sequence ID" value="NZ_AWGA01000006.1"/>
</dbReference>
<dbReference type="GO" id="GO:0046872">
    <property type="term" value="F:metal ion binding"/>
    <property type="evidence" value="ECO:0007669"/>
    <property type="project" value="UniProtKB-KW"/>
</dbReference>
<name>A0AB94IF57_9GAMM</name>
<evidence type="ECO:0000256" key="1">
    <source>
        <dbReference type="ARBA" id="ARBA00022485"/>
    </source>
</evidence>
<keyword evidence="3" id="KW-0677">Repeat</keyword>
<sequence>MTHCFIAADANKCIGCRTCEIACVMSHADDINISTQHFQPRLKVIKGMTITTPVTCKQCENAPCAQSCPTGAIVQKNNCLQVIQSRCIGCKTCVLACPFGAMTVVTTPLDAPETTSPNKQYQTQAIKCDLCSDHAQGPACVTVCPTQALRLVEPRSLTQLIQDKQQRTAHELLTTLTRYHSSE</sequence>
<dbReference type="PANTHER" id="PTHR42859:SF17">
    <property type="entry name" value="ELECTRON TRANSPORT PROTEIN HYDN-RELATED"/>
    <property type="match status" value="1"/>
</dbReference>
<gene>
    <name evidence="7" type="ORF">O970_00115</name>
</gene>
<dbReference type="PROSITE" id="PS51379">
    <property type="entry name" value="4FE4S_FER_2"/>
    <property type="match status" value="2"/>
</dbReference>
<dbReference type="CDD" id="cd10554">
    <property type="entry name" value="HycB_like"/>
    <property type="match status" value="1"/>
</dbReference>
<keyword evidence="8" id="KW-1185">Reference proteome</keyword>
<dbReference type="Gene3D" id="3.30.70.20">
    <property type="match status" value="2"/>
</dbReference>
<dbReference type="InterPro" id="IPR017900">
    <property type="entry name" value="4Fe4S_Fe_S_CS"/>
</dbReference>
<dbReference type="PANTHER" id="PTHR42859">
    <property type="entry name" value="OXIDOREDUCTASE"/>
    <property type="match status" value="1"/>
</dbReference>
<dbReference type="EMBL" id="AWGA01000006">
    <property type="protein sequence ID" value="TEA28145.1"/>
    <property type="molecule type" value="Genomic_DNA"/>
</dbReference>
<proteinExistence type="predicted"/>
<keyword evidence="1" id="KW-0004">4Fe-4S</keyword>
<keyword evidence="4" id="KW-0408">Iron</keyword>
<dbReference type="AlphaFoldDB" id="A0AB94IF57"/>
<evidence type="ECO:0000313" key="7">
    <source>
        <dbReference type="EMBL" id="TEA28145.1"/>
    </source>
</evidence>
<evidence type="ECO:0000256" key="2">
    <source>
        <dbReference type="ARBA" id="ARBA00022723"/>
    </source>
</evidence>
<evidence type="ECO:0000256" key="5">
    <source>
        <dbReference type="ARBA" id="ARBA00023014"/>
    </source>
</evidence>
<dbReference type="Proteomes" id="UP000506160">
    <property type="component" value="Unassembled WGS sequence"/>
</dbReference>
<dbReference type="GO" id="GO:0051539">
    <property type="term" value="F:4 iron, 4 sulfur cluster binding"/>
    <property type="evidence" value="ECO:0007669"/>
    <property type="project" value="UniProtKB-KW"/>
</dbReference>
<protein>
    <submittedName>
        <fullName evidence="7">4Fe-4S dicluster domain-containing protein</fullName>
    </submittedName>
</protein>
<reference evidence="7 8" key="1">
    <citation type="journal article" date="2014" name="Appl. Environ. Microbiol.">
        <title>Genomic features of a bumble bee symbiont reflect its host environment.</title>
        <authorList>
            <person name="Martinson V.G."/>
            <person name="Magoc T."/>
            <person name="Koch H."/>
            <person name="Salzberg S.L."/>
            <person name="Moran N.A."/>
        </authorList>
    </citation>
    <scope>NUCLEOTIDE SEQUENCE [LARGE SCALE GENOMIC DNA]</scope>
    <source>
        <strain evidence="7 8">Bimp</strain>
    </source>
</reference>
<comment type="caution">
    <text evidence="7">The sequence shown here is derived from an EMBL/GenBank/DDBJ whole genome shotgun (WGS) entry which is preliminary data.</text>
</comment>
<dbReference type="InterPro" id="IPR050294">
    <property type="entry name" value="RnfB_subfamily"/>
</dbReference>
<evidence type="ECO:0000256" key="4">
    <source>
        <dbReference type="ARBA" id="ARBA00023004"/>
    </source>
</evidence>
<accession>A0AB94IF57</accession>
<keyword evidence="5" id="KW-0411">Iron-sulfur</keyword>
<dbReference type="SUPFAM" id="SSF54862">
    <property type="entry name" value="4Fe-4S ferredoxins"/>
    <property type="match status" value="1"/>
</dbReference>
<dbReference type="PROSITE" id="PS00198">
    <property type="entry name" value="4FE4S_FER_1"/>
    <property type="match status" value="1"/>
</dbReference>
<keyword evidence="2" id="KW-0479">Metal-binding</keyword>